<reference evidence="4" key="2">
    <citation type="submission" date="2025-05" db="UniProtKB">
        <authorList>
            <consortium name="EnsemblMetazoa"/>
        </authorList>
    </citation>
    <scope>IDENTIFICATION</scope>
</reference>
<keyword evidence="2" id="KW-0732">Signal</keyword>
<dbReference type="InParanoid" id="A0A6P7FRA6"/>
<reference evidence="6" key="1">
    <citation type="submission" date="2025-04" db="UniProtKB">
        <authorList>
            <consortium name="RefSeq"/>
        </authorList>
    </citation>
    <scope>IDENTIFICATION</scope>
    <source>
        <tissue evidence="6">Whole insect</tissue>
    </source>
</reference>
<dbReference type="PROSITE" id="PS50095">
    <property type="entry name" value="PLAT"/>
    <property type="match status" value="1"/>
</dbReference>
<gene>
    <name evidence="6" type="primary">LOC114330278</name>
</gene>
<feature type="domain" description="PLAT" evidence="3">
    <location>
        <begin position="125"/>
        <end position="158"/>
    </location>
</feature>
<dbReference type="KEGG" id="dvv:114330278"/>
<proteinExistence type="predicted"/>
<dbReference type="EnsemblMetazoa" id="XM_028279604.2">
    <property type="protein sequence ID" value="XP_028135405.1"/>
    <property type="gene ID" value="LOC114330278"/>
</dbReference>
<comment type="caution">
    <text evidence="1">Lacks conserved residue(s) required for the propagation of feature annotation.</text>
</comment>
<name>A0A6P7FRA6_DIAVI</name>
<evidence type="ECO:0000259" key="3">
    <source>
        <dbReference type="PROSITE" id="PS50095"/>
    </source>
</evidence>
<evidence type="ECO:0000256" key="2">
    <source>
        <dbReference type="SAM" id="SignalP"/>
    </source>
</evidence>
<evidence type="ECO:0000313" key="5">
    <source>
        <dbReference type="Proteomes" id="UP001652700"/>
    </source>
</evidence>
<feature type="chain" id="PRO_5028484852" evidence="2">
    <location>
        <begin position="22"/>
        <end position="158"/>
    </location>
</feature>
<dbReference type="OrthoDB" id="6817029at2759"/>
<dbReference type="RefSeq" id="XP_028135405.1">
    <property type="nucleotide sequence ID" value="XM_028279604.1"/>
</dbReference>
<dbReference type="InterPro" id="IPR001024">
    <property type="entry name" value="PLAT/LH2_dom"/>
</dbReference>
<dbReference type="AlphaFoldDB" id="A0A6P7FRA6"/>
<dbReference type="Proteomes" id="UP001652700">
    <property type="component" value="Unplaced"/>
</dbReference>
<feature type="signal peptide" evidence="2">
    <location>
        <begin position="1"/>
        <end position="21"/>
    </location>
</feature>
<sequence length="158" mass="17713">MSGYTKILLLASLYTFLGAAAVEYKTDLKYIQAEKHYPLPEFNSDGVAFDRLVADQSQGIEDNNNGNYGDLVFKERGQRDQLLFREVLINNGKSSAPQDLIWIANIPETTISSVRCLNFGRERAFCYSIEVAGGDTRVVLKLGAFVDPRVMIEVYGYN</sequence>
<evidence type="ECO:0000313" key="4">
    <source>
        <dbReference type="EnsemblMetazoa" id="XP_028135405.1"/>
    </source>
</evidence>
<organism evidence="6">
    <name type="scientific">Diabrotica virgifera virgifera</name>
    <name type="common">western corn rootworm</name>
    <dbReference type="NCBI Taxonomy" id="50390"/>
    <lineage>
        <taxon>Eukaryota</taxon>
        <taxon>Metazoa</taxon>
        <taxon>Ecdysozoa</taxon>
        <taxon>Arthropoda</taxon>
        <taxon>Hexapoda</taxon>
        <taxon>Insecta</taxon>
        <taxon>Pterygota</taxon>
        <taxon>Neoptera</taxon>
        <taxon>Endopterygota</taxon>
        <taxon>Coleoptera</taxon>
        <taxon>Polyphaga</taxon>
        <taxon>Cucujiformia</taxon>
        <taxon>Chrysomeloidea</taxon>
        <taxon>Chrysomelidae</taxon>
        <taxon>Galerucinae</taxon>
        <taxon>Diabroticina</taxon>
        <taxon>Diabroticites</taxon>
        <taxon>Diabrotica</taxon>
    </lineage>
</organism>
<evidence type="ECO:0000256" key="1">
    <source>
        <dbReference type="PROSITE-ProRule" id="PRU00152"/>
    </source>
</evidence>
<accession>A0A6P7FRA6</accession>
<keyword evidence="5" id="KW-1185">Reference proteome</keyword>
<evidence type="ECO:0000313" key="6">
    <source>
        <dbReference type="RefSeq" id="XP_028135405.1"/>
    </source>
</evidence>
<dbReference type="GeneID" id="114330278"/>
<protein>
    <submittedName>
        <fullName evidence="6">Uncharacterized protein LOC114330278</fullName>
    </submittedName>
</protein>